<reference evidence="1" key="1">
    <citation type="submission" date="2025-08" db="UniProtKB">
        <authorList>
            <consortium name="Ensembl"/>
        </authorList>
    </citation>
    <scope>IDENTIFICATION</scope>
</reference>
<organism evidence="1 2">
    <name type="scientific">Cyprinus carpio carpio</name>
    <dbReference type="NCBI Taxonomy" id="630221"/>
    <lineage>
        <taxon>Eukaryota</taxon>
        <taxon>Metazoa</taxon>
        <taxon>Chordata</taxon>
        <taxon>Craniata</taxon>
        <taxon>Vertebrata</taxon>
        <taxon>Euteleostomi</taxon>
        <taxon>Actinopterygii</taxon>
        <taxon>Neopterygii</taxon>
        <taxon>Teleostei</taxon>
        <taxon>Ostariophysi</taxon>
        <taxon>Cypriniformes</taxon>
        <taxon>Cyprinidae</taxon>
        <taxon>Cyprininae</taxon>
        <taxon>Cyprinus</taxon>
    </lineage>
</organism>
<dbReference type="AlphaFoldDB" id="A0A9J7WYP4"/>
<reference evidence="1" key="2">
    <citation type="submission" date="2025-09" db="UniProtKB">
        <authorList>
            <consortium name="Ensembl"/>
        </authorList>
    </citation>
    <scope>IDENTIFICATION</scope>
</reference>
<evidence type="ECO:0008006" key="3">
    <source>
        <dbReference type="Google" id="ProtNLM"/>
    </source>
</evidence>
<protein>
    <recommendedName>
        <fullName evidence="3">Reverse transcriptase zinc-binding domain-containing protein</fullName>
    </recommendedName>
</protein>
<sequence>MNLLPRFLYLFMSLPIRIADSHFNTWDRLISRFIWSGARPRIKFRTLQIDKDHGGLALPNLKEYYYASQMRYMVYWCSPETEARWRLIELSQGQSQPQTRLGGKVISNKDGNRIVEDTLLIWKEIVNKYKLTNDIKLLIWPSCNPSFRLGEIDSSFLSWKDRGLMALCQFLDGNIFKKFEQLKSQYKLENRDLFKYFQVRHFYNSEIRKGISPEGNDIVKVFSDAYDLLPSKTVSKLYKALQKQNGNNTLYIKSKWEKELCMEMSEGDWLSMCVTQQTSTSSKRWREFGWKSLVRFFITPHIINKQRGEQQQCWRQCGHRNANHSHIFWMCPKLEQFWDSILLITGRIMGYVIPKDPKICLLGLLPGEVPTEPLGAFNIITDHAALFQTRSSMCLNGRTNGMSTREQKVTVHLWICACSFVQTFYMM</sequence>
<dbReference type="GeneTree" id="ENSGT00940000164735"/>
<accession>A0A9J7WYP4</accession>
<evidence type="ECO:0000313" key="2">
    <source>
        <dbReference type="Proteomes" id="UP001108240"/>
    </source>
</evidence>
<keyword evidence="2" id="KW-1185">Reference proteome</keyword>
<dbReference type="PANTHER" id="PTHR31635">
    <property type="entry name" value="REVERSE TRANSCRIPTASE DOMAIN-CONTAINING PROTEIN-RELATED"/>
    <property type="match status" value="1"/>
</dbReference>
<dbReference type="OMA" id="ITHEDWA"/>
<proteinExistence type="predicted"/>
<evidence type="ECO:0000313" key="1">
    <source>
        <dbReference type="Ensembl" id="ENSCCRP00000099883.1"/>
    </source>
</evidence>
<dbReference type="Ensembl" id="ENSCCRT00000141313.1">
    <property type="protein sequence ID" value="ENSCCRP00000099883.1"/>
    <property type="gene ID" value="ENSCCRG00000062384.1"/>
</dbReference>
<dbReference type="Proteomes" id="UP001108240">
    <property type="component" value="Unplaced"/>
</dbReference>
<name>A0A9J7WYP4_CYPCA</name>
<dbReference type="PANTHER" id="PTHR31635:SF196">
    <property type="entry name" value="REVERSE TRANSCRIPTASE DOMAIN-CONTAINING PROTEIN-RELATED"/>
    <property type="match status" value="1"/>
</dbReference>